<feature type="chain" id="PRO_5047084148" evidence="2">
    <location>
        <begin position="21"/>
        <end position="326"/>
    </location>
</feature>
<dbReference type="Gene3D" id="3.40.190.10">
    <property type="entry name" value="Periplasmic binding protein-like II"/>
    <property type="match status" value="1"/>
</dbReference>
<dbReference type="PANTHER" id="PTHR42928:SF5">
    <property type="entry name" value="BLR1237 PROTEIN"/>
    <property type="match status" value="1"/>
</dbReference>
<evidence type="ECO:0000256" key="2">
    <source>
        <dbReference type="SAM" id="SignalP"/>
    </source>
</evidence>
<gene>
    <name evidence="3" type="ORF">GCM10023144_42790</name>
</gene>
<comment type="caution">
    <text evidence="3">The sequence shown here is derived from an EMBL/GenBank/DDBJ whole genome shotgun (WGS) entry which is preliminary data.</text>
</comment>
<proteinExistence type="inferred from homology"/>
<evidence type="ECO:0000256" key="1">
    <source>
        <dbReference type="ARBA" id="ARBA00006987"/>
    </source>
</evidence>
<name>A0ABP8HNI0_9BURK</name>
<dbReference type="Pfam" id="PF03401">
    <property type="entry name" value="TctC"/>
    <property type="match status" value="1"/>
</dbReference>
<dbReference type="InterPro" id="IPR005064">
    <property type="entry name" value="BUG"/>
</dbReference>
<dbReference type="PIRSF" id="PIRSF017082">
    <property type="entry name" value="YflP"/>
    <property type="match status" value="1"/>
</dbReference>
<accession>A0ABP8HNI0</accession>
<keyword evidence="2" id="KW-0732">Signal</keyword>
<reference evidence="4" key="1">
    <citation type="journal article" date="2019" name="Int. J. Syst. Evol. Microbiol.">
        <title>The Global Catalogue of Microorganisms (GCM) 10K type strain sequencing project: providing services to taxonomists for standard genome sequencing and annotation.</title>
        <authorList>
            <consortium name="The Broad Institute Genomics Platform"/>
            <consortium name="The Broad Institute Genome Sequencing Center for Infectious Disease"/>
            <person name="Wu L."/>
            <person name="Ma J."/>
        </authorList>
    </citation>
    <scope>NUCLEOTIDE SEQUENCE [LARGE SCALE GENOMIC DNA]</scope>
    <source>
        <strain evidence="4">JCM 17666</strain>
    </source>
</reference>
<dbReference type="Gene3D" id="3.40.190.150">
    <property type="entry name" value="Bordetella uptake gene, domain 1"/>
    <property type="match status" value="1"/>
</dbReference>
<dbReference type="Proteomes" id="UP001501671">
    <property type="component" value="Unassembled WGS sequence"/>
</dbReference>
<dbReference type="SUPFAM" id="SSF53850">
    <property type="entry name" value="Periplasmic binding protein-like II"/>
    <property type="match status" value="1"/>
</dbReference>
<dbReference type="CDD" id="cd07012">
    <property type="entry name" value="PBP2_Bug_TTT"/>
    <property type="match status" value="1"/>
</dbReference>
<evidence type="ECO:0000313" key="4">
    <source>
        <dbReference type="Proteomes" id="UP001501671"/>
    </source>
</evidence>
<feature type="signal peptide" evidence="2">
    <location>
        <begin position="1"/>
        <end position="20"/>
    </location>
</feature>
<dbReference type="InterPro" id="IPR042100">
    <property type="entry name" value="Bug_dom1"/>
</dbReference>
<evidence type="ECO:0000313" key="3">
    <source>
        <dbReference type="EMBL" id="GAA4341694.1"/>
    </source>
</evidence>
<keyword evidence="4" id="KW-1185">Reference proteome</keyword>
<comment type="similarity">
    <text evidence="1">Belongs to the UPF0065 (bug) family.</text>
</comment>
<sequence>MLVKLAGGAARIGAALAALALHGQAAADSDYPNRPIEMVIPFTPGGATDIVARSMQARMSQILGQPIVIINKPGAATNIGTMQVVRARPDGYTVLIGGRNLTTNEALFSGLEYAPMTDLEPVTMTTNASVMLVVNPSLPVRTVAEFVDYVKARPGVVNYASYGAGSTPHLAAEIFQKRTGVRMTHVPYSGNGPASLATLRNETQVLFTTATSVAEALKDKRLRALAQDGARRSRNYPDIPTFAESGIDFAIGSWFGLLVPKNTPRDVIAKLNDAARQALNDPEVKERLAAQGWDVVADSPAQFKAFLLDERRELTSIIKEAGITVE</sequence>
<dbReference type="RefSeq" id="WP_345251950.1">
    <property type="nucleotide sequence ID" value="NZ_BAABFO010000030.1"/>
</dbReference>
<protein>
    <submittedName>
        <fullName evidence="3">Tripartite tricarboxylate transporter substrate binding protein</fullName>
    </submittedName>
</protein>
<organism evidence="3 4">
    <name type="scientific">Pigmentiphaga soli</name>
    <dbReference type="NCBI Taxonomy" id="1007095"/>
    <lineage>
        <taxon>Bacteria</taxon>
        <taxon>Pseudomonadati</taxon>
        <taxon>Pseudomonadota</taxon>
        <taxon>Betaproteobacteria</taxon>
        <taxon>Burkholderiales</taxon>
        <taxon>Alcaligenaceae</taxon>
        <taxon>Pigmentiphaga</taxon>
    </lineage>
</organism>
<dbReference type="PANTHER" id="PTHR42928">
    <property type="entry name" value="TRICARBOXYLATE-BINDING PROTEIN"/>
    <property type="match status" value="1"/>
</dbReference>
<dbReference type="EMBL" id="BAABFO010000030">
    <property type="protein sequence ID" value="GAA4341694.1"/>
    <property type="molecule type" value="Genomic_DNA"/>
</dbReference>